<dbReference type="SUPFAM" id="SSF52540">
    <property type="entry name" value="P-loop containing nucleoside triphosphate hydrolases"/>
    <property type="match status" value="1"/>
</dbReference>
<dbReference type="Pfam" id="PF13175">
    <property type="entry name" value="AAA_15"/>
    <property type="match status" value="1"/>
</dbReference>
<accession>A0A859A739</accession>
<dbReference type="EC" id="3.6.1.-" evidence="3"/>
<gene>
    <name evidence="3" type="ORF">FEMY_10150</name>
    <name evidence="4" type="ORF">JZL65_04955</name>
</gene>
<dbReference type="OrthoDB" id="3322489at2"/>
<accession>A0A149VYY2</accession>
<feature type="domain" description="Endonuclease GajA/Old nuclease/RecF-like AAA" evidence="1">
    <location>
        <begin position="1"/>
        <end position="48"/>
    </location>
</feature>
<dbReference type="Proteomes" id="UP000683551">
    <property type="component" value="Chromosome"/>
</dbReference>
<name>A0A859A739_9PROT</name>
<evidence type="ECO:0000313" key="5">
    <source>
        <dbReference type="Proteomes" id="UP000075653"/>
    </source>
</evidence>
<dbReference type="EC" id="3.6.1.3" evidence="3"/>
<dbReference type="InterPro" id="IPR003959">
    <property type="entry name" value="ATPase_AAA_core"/>
</dbReference>
<dbReference type="PIRSF" id="PIRSF029347">
    <property type="entry name" value="RecF"/>
    <property type="match status" value="1"/>
</dbReference>
<dbReference type="Gene3D" id="3.40.50.300">
    <property type="entry name" value="P-loop containing nucleotide triphosphate hydrolases"/>
    <property type="match status" value="1"/>
</dbReference>
<evidence type="ECO:0000259" key="1">
    <source>
        <dbReference type="Pfam" id="PF13175"/>
    </source>
</evidence>
<dbReference type="InterPro" id="IPR014555">
    <property type="entry name" value="RecF-like"/>
</dbReference>
<dbReference type="GO" id="GO:0016887">
    <property type="term" value="F:ATP hydrolysis activity"/>
    <property type="evidence" value="ECO:0007669"/>
    <property type="project" value="InterPro"/>
</dbReference>
<protein>
    <submittedName>
        <fullName evidence="4">AAA family ATPase</fullName>
    </submittedName>
    <submittedName>
        <fullName evidence="3">ATP/GTP phosphatase</fullName>
        <ecNumber evidence="3">3.6.1.-</ecNumber>
        <ecNumber evidence="3">3.6.1.3</ecNumber>
    </submittedName>
</protein>
<dbReference type="InterPro" id="IPR051396">
    <property type="entry name" value="Bact_Antivir_Def_Nuclease"/>
</dbReference>
<evidence type="ECO:0000259" key="2">
    <source>
        <dbReference type="Pfam" id="PF13304"/>
    </source>
</evidence>
<dbReference type="EMBL" id="CP071137">
    <property type="protein sequence ID" value="QWY78425.1"/>
    <property type="molecule type" value="Genomic_DNA"/>
</dbReference>
<reference evidence="3 5" key="1">
    <citation type="submission" date="2016-01" db="EMBL/GenBank/DDBJ databases">
        <title>Genome sequence of the acidophilic iron oxidising Ferrovum strain Z-31.</title>
        <authorList>
            <person name="Poehlein A."/>
            <person name="Ullrich S.R."/>
            <person name="Schloemann M."/>
            <person name="Muehling M."/>
            <person name="Daniel R."/>
        </authorList>
    </citation>
    <scope>NUCLEOTIDE SEQUENCE [LARGE SCALE GENOMIC DNA]</scope>
    <source>
        <strain evidence="3 5">Z-31</strain>
    </source>
</reference>
<dbReference type="PANTHER" id="PTHR43581">
    <property type="entry name" value="ATP/GTP PHOSPHATASE"/>
    <property type="match status" value="1"/>
</dbReference>
<organism evidence="3 5">
    <name type="scientific">Ferrovum myxofaciens</name>
    <dbReference type="NCBI Taxonomy" id="416213"/>
    <lineage>
        <taxon>Bacteria</taxon>
        <taxon>Pseudomonadati</taxon>
        <taxon>Pseudomonadota</taxon>
        <taxon>Betaproteobacteria</taxon>
        <taxon>Ferrovales</taxon>
        <taxon>Ferrovaceae</taxon>
        <taxon>Ferrovum</taxon>
    </lineage>
</organism>
<feature type="domain" description="ATPase AAA-type core" evidence="2">
    <location>
        <begin position="227"/>
        <end position="328"/>
    </location>
</feature>
<evidence type="ECO:0000313" key="4">
    <source>
        <dbReference type="EMBL" id="QWY78425.1"/>
    </source>
</evidence>
<dbReference type="GO" id="GO:0005524">
    <property type="term" value="F:ATP binding"/>
    <property type="evidence" value="ECO:0007669"/>
    <property type="project" value="InterPro"/>
</dbReference>
<proteinExistence type="predicted"/>
<dbReference type="Proteomes" id="UP000075653">
    <property type="component" value="Unassembled WGS sequence"/>
</dbReference>
<dbReference type="InterPro" id="IPR027417">
    <property type="entry name" value="P-loop_NTPase"/>
</dbReference>
<dbReference type="RefSeq" id="WP_031597126.1">
    <property type="nucleotide sequence ID" value="NZ_CP053675.1"/>
</dbReference>
<dbReference type="PANTHER" id="PTHR43581:SF4">
    <property type="entry name" value="ATP_GTP PHOSPHATASE"/>
    <property type="match status" value="1"/>
</dbReference>
<dbReference type="AlphaFoldDB" id="A0A859A739"/>
<keyword evidence="3" id="KW-0378">Hydrolase</keyword>
<sequence>MISALTIENYRGFKNFSMNKVKRINLIVGGNNIGKTSVLEAIMLIISKGDPQTIWKIISGRGEIVNYVGIPQGVIQPEISVRHLFHGHEVKLGSAFKISAIMTQANKSIDVDFKIIEAKQVDQILYASLPSEGMDTFGPKIALSITRSDKKNPLLLSIPLSSQGTLKQNTLQTLVNINFQQFPNEDERAVFQYIPTTSLTGQELISMWNAVALTAEEKRVVEALQSLDDNIEQVAAISSPVIFPQFGQKTGFIVKMRDLEKPVPIGSLGEGTWRMLVLAIALVKSKDAILLIDEIDIGLHFRALSSMWEMIVAASNRLNVQVFATTHNNDCIKSLAMLKESEISIQRIESFDGPAIYYSADEIRVAATRNIEVR</sequence>
<dbReference type="InterPro" id="IPR041685">
    <property type="entry name" value="AAA_GajA/Old/RecF-like"/>
</dbReference>
<dbReference type="PATRIC" id="fig|1789004.3.peg.1030"/>
<evidence type="ECO:0000313" key="3">
    <source>
        <dbReference type="EMBL" id="KXW58406.1"/>
    </source>
</evidence>
<keyword evidence="5" id="KW-1185">Reference proteome</keyword>
<dbReference type="Pfam" id="PF13304">
    <property type="entry name" value="AAA_21"/>
    <property type="match status" value="1"/>
</dbReference>
<reference evidence="4" key="2">
    <citation type="submission" date="2021-02" db="EMBL/GenBank/DDBJ databases">
        <title>Comparative genomics of Ferrovum myxofaciens strains, predominant extremophile bacteria forming large biofilm stalactites in acid mine ecosystems.</title>
        <authorList>
            <person name="Burkartova K."/>
            <person name="Ridl J."/>
            <person name="Pajer P."/>
            <person name="Falteisek L."/>
        </authorList>
    </citation>
    <scope>NUCLEOTIDE SEQUENCE</scope>
    <source>
        <strain evidence="4">MI1III</strain>
    </source>
</reference>
<dbReference type="EMBL" id="LRRD01000014">
    <property type="protein sequence ID" value="KXW58406.1"/>
    <property type="molecule type" value="Genomic_DNA"/>
</dbReference>